<sequence length="181" mass="20728">MSFVLQKLCAPLRYLKITHREKTFFDYVLPAIATALFLAVNQYLLPKPLLFLGEKSIVSVVNGILQMLSGFYIASLAAVATFNRPEIDEQMLNAPTLNNIPVTRRLFLTHLFGYLAFISIMLYFIGGFAQIASSNISQLETFEYYNIICWVAQSLYIFSIFNLIFVTLLGLYFMIDRIHQN</sequence>
<keyword evidence="1" id="KW-0812">Transmembrane</keyword>
<dbReference type="EMBL" id="RQXS01000074">
    <property type="protein sequence ID" value="RZN56073.1"/>
    <property type="molecule type" value="Genomic_DNA"/>
</dbReference>
<name>A0A8B3T602_AVIPA</name>
<feature type="transmembrane region" description="Helical" evidence="1">
    <location>
        <begin position="64"/>
        <end position="82"/>
    </location>
</feature>
<accession>A0A8B3T602</accession>
<evidence type="ECO:0000313" key="3">
    <source>
        <dbReference type="Proteomes" id="UP000294229"/>
    </source>
</evidence>
<feature type="transmembrane region" description="Helical" evidence="1">
    <location>
        <begin position="24"/>
        <end position="44"/>
    </location>
</feature>
<keyword evidence="1" id="KW-1133">Transmembrane helix</keyword>
<dbReference type="AlphaFoldDB" id="A0A8B3T602"/>
<dbReference type="Proteomes" id="UP000294229">
    <property type="component" value="Unassembled WGS sequence"/>
</dbReference>
<protein>
    <submittedName>
        <fullName evidence="2">Uncharacterized protein</fullName>
    </submittedName>
</protein>
<evidence type="ECO:0000313" key="2">
    <source>
        <dbReference type="EMBL" id="RZN56073.1"/>
    </source>
</evidence>
<feature type="transmembrane region" description="Helical" evidence="1">
    <location>
        <begin position="111"/>
        <end position="132"/>
    </location>
</feature>
<comment type="caution">
    <text evidence="2">The sequence shown here is derived from an EMBL/GenBank/DDBJ whole genome shotgun (WGS) entry which is preliminary data.</text>
</comment>
<keyword evidence="1" id="KW-0472">Membrane</keyword>
<reference evidence="2 3" key="1">
    <citation type="submission" date="2018-11" db="EMBL/GenBank/DDBJ databases">
        <title>Sequencing Av. paragallinarum serogroups.</title>
        <authorList>
            <person name="Hellmuth J.E."/>
            <person name="Boucher C.E."/>
            <person name="Cason E.D."/>
        </authorList>
    </citation>
    <scope>NUCLEOTIDE SEQUENCE [LARGE SCALE GENOMIC DNA]</scope>
    <source>
        <strain evidence="2 3">SA-3</strain>
    </source>
</reference>
<dbReference type="RefSeq" id="WP_130239003.1">
    <property type="nucleotide sequence ID" value="NZ_RQXS01000074.1"/>
</dbReference>
<proteinExistence type="predicted"/>
<organism evidence="2 3">
    <name type="scientific">Avibacterium paragallinarum</name>
    <name type="common">Haemophilus gallinarum</name>
    <dbReference type="NCBI Taxonomy" id="728"/>
    <lineage>
        <taxon>Bacteria</taxon>
        <taxon>Pseudomonadati</taxon>
        <taxon>Pseudomonadota</taxon>
        <taxon>Gammaproteobacteria</taxon>
        <taxon>Pasteurellales</taxon>
        <taxon>Pasteurellaceae</taxon>
        <taxon>Avibacterium</taxon>
    </lineage>
</organism>
<evidence type="ECO:0000256" key="1">
    <source>
        <dbReference type="SAM" id="Phobius"/>
    </source>
</evidence>
<gene>
    <name evidence="2" type="ORF">EIG79_10765</name>
</gene>
<feature type="transmembrane region" description="Helical" evidence="1">
    <location>
        <begin position="144"/>
        <end position="175"/>
    </location>
</feature>